<sequence length="273" mass="29518">MIGKLEKLAGYAVLVVASLFAIVPIIGVIIMALQPADGSAASLSLLDAHHIENFSQVWEAANFGASMRTSAILTGTTVILTVMLSVPAGYALALIQFRGAGIVFYLFLLGLLIPLEGMIVPLYFDLHSLGLANSYWAVILPNTALSLAFGIFWMRAAFLNCERTLVEAARMDGAGTLMILRRVLFPLVRPMVLTLAVLIFAWTWNDFLMPLVMLSGSDLQTAPMSLTYFQGQHMTNYAYLASAAIITALPVVVIYLLAQRAFVRGIMSGALKG</sequence>
<keyword evidence="10" id="KW-1185">Reference proteome</keyword>
<keyword evidence="2 7" id="KW-0813">Transport</keyword>
<evidence type="ECO:0000313" key="9">
    <source>
        <dbReference type="EMBL" id="SCB23542.1"/>
    </source>
</evidence>
<proteinExistence type="inferred from homology"/>
<dbReference type="Proteomes" id="UP000199435">
    <property type="component" value="Unassembled WGS sequence"/>
</dbReference>
<feature type="transmembrane region" description="Helical" evidence="7">
    <location>
        <begin position="12"/>
        <end position="33"/>
    </location>
</feature>
<name>A0A1C3V705_9HYPH</name>
<dbReference type="AlphaFoldDB" id="A0A1C3V705"/>
<feature type="domain" description="ABC transmembrane type-1" evidence="8">
    <location>
        <begin position="67"/>
        <end position="258"/>
    </location>
</feature>
<dbReference type="CDD" id="cd06261">
    <property type="entry name" value="TM_PBP2"/>
    <property type="match status" value="1"/>
</dbReference>
<keyword evidence="4 7" id="KW-0812">Transmembrane</keyword>
<evidence type="ECO:0000259" key="8">
    <source>
        <dbReference type="PROSITE" id="PS50928"/>
    </source>
</evidence>
<feature type="transmembrane region" description="Helical" evidence="7">
    <location>
        <begin position="71"/>
        <end position="95"/>
    </location>
</feature>
<dbReference type="GO" id="GO:0005886">
    <property type="term" value="C:plasma membrane"/>
    <property type="evidence" value="ECO:0007669"/>
    <property type="project" value="UniProtKB-SubCell"/>
</dbReference>
<dbReference type="PROSITE" id="PS50928">
    <property type="entry name" value="ABC_TM1"/>
    <property type="match status" value="1"/>
</dbReference>
<evidence type="ECO:0000256" key="2">
    <source>
        <dbReference type="ARBA" id="ARBA00022448"/>
    </source>
</evidence>
<evidence type="ECO:0000256" key="4">
    <source>
        <dbReference type="ARBA" id="ARBA00022692"/>
    </source>
</evidence>
<keyword evidence="5 7" id="KW-1133">Transmembrane helix</keyword>
<feature type="transmembrane region" description="Helical" evidence="7">
    <location>
        <begin position="136"/>
        <end position="158"/>
    </location>
</feature>
<dbReference type="InterPro" id="IPR000515">
    <property type="entry name" value="MetI-like"/>
</dbReference>
<feature type="transmembrane region" description="Helical" evidence="7">
    <location>
        <begin position="237"/>
        <end position="258"/>
    </location>
</feature>
<dbReference type="Pfam" id="PF00528">
    <property type="entry name" value="BPD_transp_1"/>
    <property type="match status" value="1"/>
</dbReference>
<comment type="subcellular location">
    <subcellularLocation>
        <location evidence="1 7">Cell membrane</location>
        <topology evidence="1 7">Multi-pass membrane protein</topology>
    </subcellularLocation>
</comment>
<evidence type="ECO:0000256" key="7">
    <source>
        <dbReference type="RuleBase" id="RU363032"/>
    </source>
</evidence>
<dbReference type="OrthoDB" id="9815445at2"/>
<evidence type="ECO:0000313" key="10">
    <source>
        <dbReference type="Proteomes" id="UP000199435"/>
    </source>
</evidence>
<comment type="similarity">
    <text evidence="7">Belongs to the binding-protein-dependent transport system permease family.</text>
</comment>
<keyword evidence="6 7" id="KW-0472">Membrane</keyword>
<evidence type="ECO:0000256" key="6">
    <source>
        <dbReference type="ARBA" id="ARBA00023136"/>
    </source>
</evidence>
<keyword evidence="3" id="KW-1003">Cell membrane</keyword>
<evidence type="ECO:0000256" key="5">
    <source>
        <dbReference type="ARBA" id="ARBA00022989"/>
    </source>
</evidence>
<dbReference type="SUPFAM" id="SSF161098">
    <property type="entry name" value="MetI-like"/>
    <property type="match status" value="1"/>
</dbReference>
<dbReference type="RefSeq" id="WP_092846747.1">
    <property type="nucleotide sequence ID" value="NZ_FMAH01000009.1"/>
</dbReference>
<dbReference type="GO" id="GO:0055085">
    <property type="term" value="P:transmembrane transport"/>
    <property type="evidence" value="ECO:0007669"/>
    <property type="project" value="InterPro"/>
</dbReference>
<gene>
    <name evidence="9" type="ORF">GA0061102_100986</name>
</gene>
<evidence type="ECO:0000256" key="1">
    <source>
        <dbReference type="ARBA" id="ARBA00004651"/>
    </source>
</evidence>
<accession>A0A1C3V705</accession>
<dbReference type="PANTHER" id="PTHR43744">
    <property type="entry name" value="ABC TRANSPORTER PERMEASE PROTEIN MG189-RELATED-RELATED"/>
    <property type="match status" value="1"/>
</dbReference>
<feature type="transmembrane region" description="Helical" evidence="7">
    <location>
        <begin position="179"/>
        <end position="204"/>
    </location>
</feature>
<dbReference type="InterPro" id="IPR035906">
    <property type="entry name" value="MetI-like_sf"/>
</dbReference>
<dbReference type="EMBL" id="FMAH01000009">
    <property type="protein sequence ID" value="SCB23542.1"/>
    <property type="molecule type" value="Genomic_DNA"/>
</dbReference>
<evidence type="ECO:0000256" key="3">
    <source>
        <dbReference type="ARBA" id="ARBA00022475"/>
    </source>
</evidence>
<reference evidence="10" key="1">
    <citation type="submission" date="2016-08" db="EMBL/GenBank/DDBJ databases">
        <authorList>
            <person name="Varghese N."/>
            <person name="Submissions Spin"/>
        </authorList>
    </citation>
    <scope>NUCLEOTIDE SEQUENCE [LARGE SCALE GENOMIC DNA]</scope>
    <source>
        <strain evidence="10">HAMBI 2971</strain>
    </source>
</reference>
<dbReference type="Gene3D" id="1.10.3720.10">
    <property type="entry name" value="MetI-like"/>
    <property type="match status" value="1"/>
</dbReference>
<dbReference type="PANTHER" id="PTHR43744:SF12">
    <property type="entry name" value="ABC TRANSPORTER PERMEASE PROTEIN MG189-RELATED"/>
    <property type="match status" value="1"/>
</dbReference>
<organism evidence="9 10">
    <name type="scientific">Rhizobium miluonense</name>
    <dbReference type="NCBI Taxonomy" id="411945"/>
    <lineage>
        <taxon>Bacteria</taxon>
        <taxon>Pseudomonadati</taxon>
        <taxon>Pseudomonadota</taxon>
        <taxon>Alphaproteobacteria</taxon>
        <taxon>Hyphomicrobiales</taxon>
        <taxon>Rhizobiaceae</taxon>
        <taxon>Rhizobium/Agrobacterium group</taxon>
        <taxon>Rhizobium</taxon>
    </lineage>
</organism>
<dbReference type="STRING" id="411945.GA0061102_100986"/>
<protein>
    <submittedName>
        <fullName evidence="9">Raffinose/stachyose/melibiose transport system permease protein</fullName>
    </submittedName>
</protein>
<feature type="transmembrane region" description="Helical" evidence="7">
    <location>
        <begin position="102"/>
        <end position="124"/>
    </location>
</feature>